<name>A0AAW9F064_AERCA</name>
<comment type="catalytic activity">
    <reaction evidence="6">
        <text>a thymidine in DNA + NAD(+) = an N-(ADP-alpha-D-ribosyl)-thymidine in DNA + nicotinamide + H(+)</text>
        <dbReference type="Rhea" id="RHEA:71651"/>
        <dbReference type="Rhea" id="RHEA-COMP:13556"/>
        <dbReference type="Rhea" id="RHEA-COMP:18051"/>
        <dbReference type="ChEBI" id="CHEBI:15378"/>
        <dbReference type="ChEBI" id="CHEBI:17154"/>
        <dbReference type="ChEBI" id="CHEBI:57540"/>
        <dbReference type="ChEBI" id="CHEBI:137386"/>
        <dbReference type="ChEBI" id="CHEBI:191199"/>
    </reaction>
</comment>
<proteinExistence type="inferred from homology"/>
<keyword evidence="2 6" id="KW-0328">Glycosyltransferase</keyword>
<feature type="binding site" evidence="6">
    <location>
        <begin position="20"/>
        <end position="22"/>
    </location>
    <ligand>
        <name>NAD(+)</name>
        <dbReference type="ChEBI" id="CHEBI:57540"/>
    </ligand>
</feature>
<feature type="active site" description="Proton acceptor" evidence="6">
    <location>
        <position position="55"/>
    </location>
</feature>
<evidence type="ECO:0000256" key="5">
    <source>
        <dbReference type="ARBA" id="ARBA00023125"/>
    </source>
</evidence>
<sequence>MKQQTIENYAKERAIPYLLHFTRAINLPSIMTHGIYPVGRAHEVDAAPVINDNYRFDGHSDSTSLSIGFPNCQMLYKYRMSDVTVDWVILVLPPSILWTKNCAFCYHNAADGRISTQPLTNLMTPRAFAGMYQDIAGIPSREEQRLKIYDPSDVQAEVLVFDVIEPHDIACVVFERSAARDAYAPYLGDRKLYLHANNKGMFASRGYSRKYE</sequence>
<keyword evidence="5 6" id="KW-0238">DNA-binding</keyword>
<accession>A0AAW9F064</accession>
<dbReference type="AlphaFoldDB" id="A0AAW9F064"/>
<dbReference type="InterPro" id="IPR029494">
    <property type="entry name" value="DarT"/>
</dbReference>
<dbReference type="GO" id="GO:0003677">
    <property type="term" value="F:DNA binding"/>
    <property type="evidence" value="ECO:0007669"/>
    <property type="project" value="UniProtKB-UniRule"/>
</dbReference>
<protein>
    <submittedName>
        <fullName evidence="8">DUF4433 domain-containing protein</fullName>
    </submittedName>
</protein>
<feature type="binding site" evidence="6">
    <location>
        <position position="55"/>
    </location>
    <ligand>
        <name>NAD(+)</name>
        <dbReference type="ChEBI" id="CHEBI:57540"/>
    </ligand>
</feature>
<evidence type="ECO:0000313" key="8">
    <source>
        <dbReference type="EMBL" id="MDX7721748.1"/>
    </source>
</evidence>
<dbReference type="EMBL" id="JAWZVU010000092">
    <property type="protein sequence ID" value="MDX7721748.1"/>
    <property type="molecule type" value="Genomic_DNA"/>
</dbReference>
<evidence type="ECO:0000256" key="4">
    <source>
        <dbReference type="ARBA" id="ARBA00022695"/>
    </source>
</evidence>
<keyword evidence="3 6" id="KW-0808">Transferase</keyword>
<feature type="domain" description="DarT" evidence="7">
    <location>
        <begin position="16"/>
        <end position="202"/>
    </location>
</feature>
<evidence type="ECO:0000259" key="7">
    <source>
        <dbReference type="PROSITE" id="PS52018"/>
    </source>
</evidence>
<gene>
    <name evidence="8" type="ORF">SJS77_14920</name>
</gene>
<organism evidence="8 9">
    <name type="scientific">Aeromonas caviae</name>
    <name type="common">Aeromonas punctata</name>
    <dbReference type="NCBI Taxonomy" id="648"/>
    <lineage>
        <taxon>Bacteria</taxon>
        <taxon>Pseudomonadati</taxon>
        <taxon>Pseudomonadota</taxon>
        <taxon>Gammaproteobacteria</taxon>
        <taxon>Aeromonadales</taxon>
        <taxon>Aeromonadaceae</taxon>
        <taxon>Aeromonas</taxon>
    </lineage>
</organism>
<dbReference type="Pfam" id="PF14487">
    <property type="entry name" value="DarT"/>
    <property type="match status" value="1"/>
</dbReference>
<evidence type="ECO:0000256" key="3">
    <source>
        <dbReference type="ARBA" id="ARBA00022679"/>
    </source>
</evidence>
<comment type="similarity">
    <text evidence="6">Belongs to the DarT ADP-ribosyltransferase family.</text>
</comment>
<dbReference type="GO" id="GO:0016757">
    <property type="term" value="F:glycosyltransferase activity"/>
    <property type="evidence" value="ECO:0007669"/>
    <property type="project" value="UniProtKB-UniRule"/>
</dbReference>
<evidence type="ECO:0000256" key="2">
    <source>
        <dbReference type="ARBA" id="ARBA00022676"/>
    </source>
</evidence>
<evidence type="ECO:0000313" key="9">
    <source>
        <dbReference type="Proteomes" id="UP001277183"/>
    </source>
</evidence>
<dbReference type="PROSITE" id="PS52018">
    <property type="entry name" value="DART"/>
    <property type="match status" value="1"/>
</dbReference>
<comment type="caution">
    <text evidence="6">Lacks conserved residue(s) required for the propagation of feature annotation.</text>
</comment>
<keyword evidence="4 6" id="KW-0548">Nucleotidyltransferase</keyword>
<feature type="active site" evidence="6">
    <location>
        <position position="157"/>
    </location>
</feature>
<reference evidence="8" key="1">
    <citation type="submission" date="2023-11" db="EMBL/GenBank/DDBJ databases">
        <title>WGS of Aeromonas in Northern Israel.</title>
        <authorList>
            <person name="Hershko Y."/>
        </authorList>
    </citation>
    <scope>NUCLEOTIDE SEQUENCE</scope>
    <source>
        <strain evidence="8">77416</strain>
    </source>
</reference>
<dbReference type="RefSeq" id="WP_257711149.1">
    <property type="nucleotide sequence ID" value="NZ_JANKLU010000001.1"/>
</dbReference>
<evidence type="ECO:0000256" key="6">
    <source>
        <dbReference type="PROSITE-ProRule" id="PRU01362"/>
    </source>
</evidence>
<dbReference type="GO" id="GO:0016779">
    <property type="term" value="F:nucleotidyltransferase activity"/>
    <property type="evidence" value="ECO:0007669"/>
    <property type="project" value="UniProtKB-UniRule"/>
</dbReference>
<comment type="caution">
    <text evidence="8">The sequence shown here is derived from an EMBL/GenBank/DDBJ whole genome shotgun (WGS) entry which is preliminary data.</text>
</comment>
<evidence type="ECO:0000256" key="1">
    <source>
        <dbReference type="ARBA" id="ARBA00022649"/>
    </source>
</evidence>
<keyword evidence="1 6" id="KW-1277">Toxin-antitoxin system</keyword>
<dbReference type="Proteomes" id="UP001277183">
    <property type="component" value="Unassembled WGS sequence"/>
</dbReference>